<feature type="compositionally biased region" description="Basic and acidic residues" evidence="1">
    <location>
        <begin position="17"/>
        <end position="26"/>
    </location>
</feature>
<feature type="non-terminal residue" evidence="2">
    <location>
        <position position="82"/>
    </location>
</feature>
<dbReference type="AlphaFoldDB" id="A0A1D6JQ84"/>
<feature type="compositionally biased region" description="Basic and acidic residues" evidence="1">
    <location>
        <begin position="45"/>
        <end position="58"/>
    </location>
</feature>
<protein>
    <submittedName>
        <fullName evidence="2">Polyadenylate-binding protein RBP47B</fullName>
    </submittedName>
</protein>
<reference evidence="2" key="1">
    <citation type="submission" date="2015-12" db="EMBL/GenBank/DDBJ databases">
        <title>Update maize B73 reference genome by single molecule sequencing technologies.</title>
        <authorList>
            <consortium name="Maize Genome Sequencing Project"/>
            <person name="Ware D."/>
        </authorList>
    </citation>
    <scope>NUCLEOTIDE SEQUENCE [LARGE SCALE GENOMIC DNA]</scope>
    <source>
        <tissue evidence="2">Seedling</tissue>
    </source>
</reference>
<organism evidence="2">
    <name type="scientific">Zea mays</name>
    <name type="common">Maize</name>
    <dbReference type="NCBI Taxonomy" id="4577"/>
    <lineage>
        <taxon>Eukaryota</taxon>
        <taxon>Viridiplantae</taxon>
        <taxon>Streptophyta</taxon>
        <taxon>Embryophyta</taxon>
        <taxon>Tracheophyta</taxon>
        <taxon>Spermatophyta</taxon>
        <taxon>Magnoliopsida</taxon>
        <taxon>Liliopsida</taxon>
        <taxon>Poales</taxon>
        <taxon>Poaceae</taxon>
        <taxon>PACMAD clade</taxon>
        <taxon>Panicoideae</taxon>
        <taxon>Andropogonodae</taxon>
        <taxon>Andropogoneae</taxon>
        <taxon>Tripsacinae</taxon>
        <taxon>Zea</taxon>
    </lineage>
</organism>
<accession>A0A1D6JQ84</accession>
<gene>
    <name evidence="2" type="ORF">ZEAMMB73_Zm00001d027869</name>
</gene>
<evidence type="ECO:0000313" key="2">
    <source>
        <dbReference type="EMBL" id="ONL94150.1"/>
    </source>
</evidence>
<name>A0A1D6JQ84_MAIZE</name>
<evidence type="ECO:0000256" key="1">
    <source>
        <dbReference type="SAM" id="MobiDB-lite"/>
    </source>
</evidence>
<feature type="region of interest" description="Disordered" evidence="1">
    <location>
        <begin position="1"/>
        <end position="58"/>
    </location>
</feature>
<proteinExistence type="predicted"/>
<dbReference type="EMBL" id="CM007647">
    <property type="protein sequence ID" value="ONL94150.1"/>
    <property type="molecule type" value="Genomic_DNA"/>
</dbReference>
<sequence>MGKKPKAEKRLLAGKYVGKESDSDKRGGKRARRVHLDTNISSKPNTEKKPNGEGNKEKAALEILTGMFVTYCEVKRTKCVAE</sequence>